<protein>
    <submittedName>
        <fullName evidence="1">Uncharacterized protein</fullName>
    </submittedName>
</protein>
<organism evidence="1 2">
    <name type="scientific">Choristoneura fumiferana</name>
    <name type="common">Spruce budworm moth</name>
    <name type="synonym">Archips fumiferana</name>
    <dbReference type="NCBI Taxonomy" id="7141"/>
    <lineage>
        <taxon>Eukaryota</taxon>
        <taxon>Metazoa</taxon>
        <taxon>Ecdysozoa</taxon>
        <taxon>Arthropoda</taxon>
        <taxon>Hexapoda</taxon>
        <taxon>Insecta</taxon>
        <taxon>Pterygota</taxon>
        <taxon>Neoptera</taxon>
        <taxon>Endopterygota</taxon>
        <taxon>Lepidoptera</taxon>
        <taxon>Glossata</taxon>
        <taxon>Ditrysia</taxon>
        <taxon>Tortricoidea</taxon>
        <taxon>Tortricidae</taxon>
        <taxon>Tortricinae</taxon>
        <taxon>Choristoneura</taxon>
    </lineage>
</organism>
<dbReference type="Proteomes" id="UP001064048">
    <property type="component" value="Chromosome 3"/>
</dbReference>
<proteinExistence type="predicted"/>
<keyword evidence="2" id="KW-1185">Reference proteome</keyword>
<name>A0ACC0JTQ6_CHOFU</name>
<gene>
    <name evidence="1" type="ORF">MSG28_001909</name>
</gene>
<reference evidence="1 2" key="1">
    <citation type="journal article" date="2022" name="Genome Biol. Evol.">
        <title>The Spruce Budworm Genome: Reconstructing the Evolutionary History of Antifreeze Proteins.</title>
        <authorList>
            <person name="Beliveau C."/>
            <person name="Gagne P."/>
            <person name="Picq S."/>
            <person name="Vernygora O."/>
            <person name="Keeling C.I."/>
            <person name="Pinkney K."/>
            <person name="Doucet D."/>
            <person name="Wen F."/>
            <person name="Johnston J.S."/>
            <person name="Maaroufi H."/>
            <person name="Boyle B."/>
            <person name="Laroche J."/>
            <person name="Dewar K."/>
            <person name="Juretic N."/>
            <person name="Blackburn G."/>
            <person name="Nisole A."/>
            <person name="Brunet B."/>
            <person name="Brandao M."/>
            <person name="Lumley L."/>
            <person name="Duan J."/>
            <person name="Quan G."/>
            <person name="Lucarotti C.J."/>
            <person name="Roe A.D."/>
            <person name="Sperling F.A.H."/>
            <person name="Levesque R.C."/>
            <person name="Cusson M."/>
        </authorList>
    </citation>
    <scope>NUCLEOTIDE SEQUENCE [LARGE SCALE GENOMIC DNA]</scope>
    <source>
        <strain evidence="1">Glfc:IPQL:Cfum</strain>
    </source>
</reference>
<accession>A0ACC0JTQ6</accession>
<evidence type="ECO:0000313" key="2">
    <source>
        <dbReference type="Proteomes" id="UP001064048"/>
    </source>
</evidence>
<dbReference type="EMBL" id="CM046103">
    <property type="protein sequence ID" value="KAI8427330.1"/>
    <property type="molecule type" value="Genomic_DNA"/>
</dbReference>
<sequence length="165" mass="18411">MESNIDCNLAEKDDCICKSGATLAILKDVQRAYEERMDVIERVGGKNKLQMQVCVLRSWVGDLVAQNSLLARAVEDLEQETTTRLALERRRHAEVGEAEILNITIIISAIGSPLLDMGSPVDLQLLRLERCTVIRPSRWWTSYAALADPRSLLENLSAPTNICAF</sequence>
<comment type="caution">
    <text evidence="1">The sequence shown here is derived from an EMBL/GenBank/DDBJ whole genome shotgun (WGS) entry which is preliminary data.</text>
</comment>
<evidence type="ECO:0000313" key="1">
    <source>
        <dbReference type="EMBL" id="KAI8427330.1"/>
    </source>
</evidence>